<evidence type="ECO:0000313" key="3">
    <source>
        <dbReference type="Proteomes" id="UP001372526"/>
    </source>
</evidence>
<feature type="transmembrane region" description="Helical" evidence="1">
    <location>
        <begin position="331"/>
        <end position="352"/>
    </location>
</feature>
<proteinExistence type="predicted"/>
<gene>
    <name evidence="2" type="ORF">WAZ07_03925</name>
</gene>
<dbReference type="InterPro" id="IPR053046">
    <property type="entry name" value="ABC-5_transporter"/>
</dbReference>
<feature type="transmembrane region" description="Helical" evidence="1">
    <location>
        <begin position="176"/>
        <end position="196"/>
    </location>
</feature>
<keyword evidence="3" id="KW-1185">Reference proteome</keyword>
<feature type="transmembrane region" description="Helical" evidence="1">
    <location>
        <begin position="146"/>
        <end position="164"/>
    </location>
</feature>
<dbReference type="InterPro" id="IPR025699">
    <property type="entry name" value="ABC2_memb-like"/>
</dbReference>
<protein>
    <submittedName>
        <fullName evidence="2">ABC transporter permease subunit</fullName>
    </submittedName>
</protein>
<accession>A0ABU8FCS1</accession>
<evidence type="ECO:0000256" key="1">
    <source>
        <dbReference type="SAM" id="Phobius"/>
    </source>
</evidence>
<sequence length="361" mass="42089">MFHRALWMRTFKQGKYVLLLFWLSSLYMLPYQYYNGAQSELSQSTMKFDGYVYYYAYSFQTVDPVMIQGIALIALACLLIGWERSNQSIDFLFSMPFKRKDIFLTKWLFGIFNIIIVNIVCWISMYGIKKISFHDQYQIFSPFHTYFLYTMIILIAVYTFALFIGTITGNLLSQGFLTASILYLPYILTVVIFGFFQVHVGDSNEKLYKTEHKISEYIEQTSVLAPLHEFYIQYDYHPIENFDQHGNKISESPRLNPMEKISIPSPWSLLSTIAYIIIFLPLGITLYKYSPNDQNGKILLFPQLQKWFIACTVICIALLGGRILGMRLSIWGYYLSVLGTGIISYIMLTRLLKWKFSLGGR</sequence>
<feature type="transmembrane region" description="Helical" evidence="1">
    <location>
        <begin position="307"/>
        <end position="325"/>
    </location>
</feature>
<feature type="transmembrane region" description="Helical" evidence="1">
    <location>
        <begin position="103"/>
        <end position="126"/>
    </location>
</feature>
<organism evidence="2 3">
    <name type="scientific">Bacillus bruguierae</name>
    <dbReference type="NCBI Taxonomy" id="3127667"/>
    <lineage>
        <taxon>Bacteria</taxon>
        <taxon>Bacillati</taxon>
        <taxon>Bacillota</taxon>
        <taxon>Bacilli</taxon>
        <taxon>Bacillales</taxon>
        <taxon>Bacillaceae</taxon>
        <taxon>Bacillus</taxon>
    </lineage>
</organism>
<name>A0ABU8FCS1_9BACI</name>
<feature type="transmembrane region" description="Helical" evidence="1">
    <location>
        <begin position="16"/>
        <end position="34"/>
    </location>
</feature>
<dbReference type="PANTHER" id="PTHR39177:SF1">
    <property type="entry name" value="ABC TRANSPORTER PERMEASE YTRC-RELATED"/>
    <property type="match status" value="1"/>
</dbReference>
<dbReference type="Proteomes" id="UP001372526">
    <property type="component" value="Unassembled WGS sequence"/>
</dbReference>
<evidence type="ECO:0000313" key="2">
    <source>
        <dbReference type="EMBL" id="MEI4800486.1"/>
    </source>
</evidence>
<keyword evidence="1" id="KW-1133">Transmembrane helix</keyword>
<feature type="transmembrane region" description="Helical" evidence="1">
    <location>
        <begin position="54"/>
        <end position="82"/>
    </location>
</feature>
<dbReference type="PANTHER" id="PTHR39177">
    <property type="entry name" value="ABC TRANSPORTER PERMEASE YTRC-RELATED"/>
    <property type="match status" value="1"/>
</dbReference>
<keyword evidence="1" id="KW-0472">Membrane</keyword>
<dbReference type="EMBL" id="JBAWSX010000001">
    <property type="protein sequence ID" value="MEI4800486.1"/>
    <property type="molecule type" value="Genomic_DNA"/>
</dbReference>
<dbReference type="Pfam" id="PF13346">
    <property type="entry name" value="ABC2_membrane_5"/>
    <property type="match status" value="1"/>
</dbReference>
<feature type="transmembrane region" description="Helical" evidence="1">
    <location>
        <begin position="267"/>
        <end position="287"/>
    </location>
</feature>
<comment type="caution">
    <text evidence="2">The sequence shown here is derived from an EMBL/GenBank/DDBJ whole genome shotgun (WGS) entry which is preliminary data.</text>
</comment>
<dbReference type="RefSeq" id="WP_336471377.1">
    <property type="nucleotide sequence ID" value="NZ_JBAWSX010000001.1"/>
</dbReference>
<keyword evidence="1" id="KW-0812">Transmembrane</keyword>
<reference evidence="2 3" key="1">
    <citation type="submission" date="2024-01" db="EMBL/GenBank/DDBJ databases">
        <title>Seven novel Bacillus-like species.</title>
        <authorList>
            <person name="Liu G."/>
        </authorList>
    </citation>
    <scope>NUCLEOTIDE SEQUENCE [LARGE SCALE GENOMIC DNA]</scope>
    <source>
        <strain evidence="2 3">FJAT-51639</strain>
    </source>
</reference>